<evidence type="ECO:0000256" key="4">
    <source>
        <dbReference type="ARBA" id="ARBA00023125"/>
    </source>
</evidence>
<gene>
    <name evidence="9" type="ORF">GCM10023226_20610</name>
</gene>
<feature type="domain" description="RNA polymerase sigma factor 70 region 4 type 2" evidence="8">
    <location>
        <begin position="101"/>
        <end position="153"/>
    </location>
</feature>
<dbReference type="Proteomes" id="UP001500621">
    <property type="component" value="Unassembled WGS sequence"/>
</dbReference>
<dbReference type="Gene3D" id="1.10.10.10">
    <property type="entry name" value="Winged helix-like DNA-binding domain superfamily/Winged helix DNA-binding domain"/>
    <property type="match status" value="1"/>
</dbReference>
<dbReference type="InterPro" id="IPR039425">
    <property type="entry name" value="RNA_pol_sigma-70-like"/>
</dbReference>
<evidence type="ECO:0000259" key="7">
    <source>
        <dbReference type="Pfam" id="PF04542"/>
    </source>
</evidence>
<dbReference type="Pfam" id="PF08281">
    <property type="entry name" value="Sigma70_r4_2"/>
    <property type="match status" value="1"/>
</dbReference>
<reference evidence="10" key="1">
    <citation type="journal article" date="2019" name="Int. J. Syst. Evol. Microbiol.">
        <title>The Global Catalogue of Microorganisms (GCM) 10K type strain sequencing project: providing services to taxonomists for standard genome sequencing and annotation.</title>
        <authorList>
            <consortium name="The Broad Institute Genomics Platform"/>
            <consortium name="The Broad Institute Genome Sequencing Center for Infectious Disease"/>
            <person name="Wu L."/>
            <person name="Ma J."/>
        </authorList>
    </citation>
    <scope>NUCLEOTIDE SEQUENCE [LARGE SCALE GENOMIC DNA]</scope>
    <source>
        <strain evidence="10">JCM 18127</strain>
    </source>
</reference>
<sequence>MEHEAEFAAYADGAWGTLVRSAVFLGCTLADAEDLAQTTLVKAYAAWPRVRAADNRDAYVYRMLVNALRDSHRRPWRRERSTDRLPEAAVPDGTAAVDTADAVHRALAGLTRAHRDVVVLRYFAQLTEAQTALALGVPAGTVKSRLSRALAQLSTDRHLTGSLTRSPGSPSGEDEGDHRD</sequence>
<dbReference type="PANTHER" id="PTHR43133:SF50">
    <property type="entry name" value="ECF RNA POLYMERASE SIGMA FACTOR SIGM"/>
    <property type="match status" value="1"/>
</dbReference>
<dbReference type="Gene3D" id="1.10.1740.10">
    <property type="match status" value="1"/>
</dbReference>
<dbReference type="PANTHER" id="PTHR43133">
    <property type="entry name" value="RNA POLYMERASE ECF-TYPE SIGMA FACTO"/>
    <property type="match status" value="1"/>
</dbReference>
<dbReference type="NCBIfam" id="TIGR02983">
    <property type="entry name" value="SigE-fam_strep"/>
    <property type="match status" value="1"/>
</dbReference>
<keyword evidence="2" id="KW-0805">Transcription regulation</keyword>
<keyword evidence="3" id="KW-0731">Sigma factor</keyword>
<protein>
    <submittedName>
        <fullName evidence="9">SigE family RNA polymerase sigma factor</fullName>
    </submittedName>
</protein>
<keyword evidence="5" id="KW-0804">Transcription</keyword>
<evidence type="ECO:0000256" key="6">
    <source>
        <dbReference type="SAM" id="MobiDB-lite"/>
    </source>
</evidence>
<dbReference type="InterPro" id="IPR007627">
    <property type="entry name" value="RNA_pol_sigma70_r2"/>
</dbReference>
<evidence type="ECO:0000259" key="8">
    <source>
        <dbReference type="Pfam" id="PF08281"/>
    </source>
</evidence>
<evidence type="ECO:0000256" key="3">
    <source>
        <dbReference type="ARBA" id="ARBA00023082"/>
    </source>
</evidence>
<dbReference type="NCBIfam" id="TIGR02937">
    <property type="entry name" value="sigma70-ECF"/>
    <property type="match status" value="1"/>
</dbReference>
<name>A0ABP8W8H8_9ACTN</name>
<dbReference type="InterPro" id="IPR013324">
    <property type="entry name" value="RNA_pol_sigma_r3/r4-like"/>
</dbReference>
<evidence type="ECO:0000256" key="5">
    <source>
        <dbReference type="ARBA" id="ARBA00023163"/>
    </source>
</evidence>
<dbReference type="InterPro" id="IPR036388">
    <property type="entry name" value="WH-like_DNA-bd_sf"/>
</dbReference>
<dbReference type="SUPFAM" id="SSF88946">
    <property type="entry name" value="Sigma2 domain of RNA polymerase sigma factors"/>
    <property type="match status" value="1"/>
</dbReference>
<proteinExistence type="inferred from homology"/>
<evidence type="ECO:0000313" key="9">
    <source>
        <dbReference type="EMBL" id="GAA4683327.1"/>
    </source>
</evidence>
<accession>A0ABP8W8H8</accession>
<dbReference type="InterPro" id="IPR014325">
    <property type="entry name" value="RNA_pol_sigma-E_actinobac"/>
</dbReference>
<feature type="region of interest" description="Disordered" evidence="6">
    <location>
        <begin position="157"/>
        <end position="180"/>
    </location>
</feature>
<evidence type="ECO:0000313" key="10">
    <source>
        <dbReference type="Proteomes" id="UP001500621"/>
    </source>
</evidence>
<dbReference type="SUPFAM" id="SSF88659">
    <property type="entry name" value="Sigma3 and sigma4 domains of RNA polymerase sigma factors"/>
    <property type="match status" value="1"/>
</dbReference>
<dbReference type="EMBL" id="BAABIM010000002">
    <property type="protein sequence ID" value="GAA4683327.1"/>
    <property type="molecule type" value="Genomic_DNA"/>
</dbReference>
<comment type="similarity">
    <text evidence="1">Belongs to the sigma-70 factor family. ECF subfamily.</text>
</comment>
<evidence type="ECO:0000256" key="2">
    <source>
        <dbReference type="ARBA" id="ARBA00023015"/>
    </source>
</evidence>
<dbReference type="Pfam" id="PF04542">
    <property type="entry name" value="Sigma70_r2"/>
    <property type="match status" value="1"/>
</dbReference>
<organism evidence="9 10">
    <name type="scientific">Nocardioides nanhaiensis</name>
    <dbReference type="NCBI Taxonomy" id="1476871"/>
    <lineage>
        <taxon>Bacteria</taxon>
        <taxon>Bacillati</taxon>
        <taxon>Actinomycetota</taxon>
        <taxon>Actinomycetes</taxon>
        <taxon>Propionibacteriales</taxon>
        <taxon>Nocardioidaceae</taxon>
        <taxon>Nocardioides</taxon>
    </lineage>
</organism>
<dbReference type="InterPro" id="IPR013249">
    <property type="entry name" value="RNA_pol_sigma70_r4_t2"/>
</dbReference>
<keyword evidence="10" id="KW-1185">Reference proteome</keyword>
<evidence type="ECO:0000256" key="1">
    <source>
        <dbReference type="ARBA" id="ARBA00010641"/>
    </source>
</evidence>
<dbReference type="CDD" id="cd06171">
    <property type="entry name" value="Sigma70_r4"/>
    <property type="match status" value="1"/>
</dbReference>
<dbReference type="InterPro" id="IPR014284">
    <property type="entry name" value="RNA_pol_sigma-70_dom"/>
</dbReference>
<comment type="caution">
    <text evidence="9">The sequence shown here is derived from an EMBL/GenBank/DDBJ whole genome shotgun (WGS) entry which is preliminary data.</text>
</comment>
<dbReference type="RefSeq" id="WP_345265422.1">
    <property type="nucleotide sequence ID" value="NZ_BAABIM010000002.1"/>
</dbReference>
<feature type="domain" description="RNA polymerase sigma-70 region 2" evidence="7">
    <location>
        <begin position="25"/>
        <end position="77"/>
    </location>
</feature>
<dbReference type="InterPro" id="IPR013325">
    <property type="entry name" value="RNA_pol_sigma_r2"/>
</dbReference>
<keyword evidence="4" id="KW-0238">DNA-binding</keyword>